<dbReference type="PANTHER" id="PTHR21007">
    <property type="entry name" value="LIVER EXPRESSED ANTIMICROBIAL PEPTIDE 2"/>
    <property type="match status" value="1"/>
</dbReference>
<keyword evidence="13" id="KW-1185">Reference proteome</keyword>
<dbReference type="Proteomes" id="UP000694523">
    <property type="component" value="Unplaced"/>
</dbReference>
<name>A0A8C6WV68_9GOBI</name>
<evidence type="ECO:0000256" key="6">
    <source>
        <dbReference type="ARBA" id="ARBA00022529"/>
    </source>
</evidence>
<dbReference type="InterPro" id="IPR009955">
    <property type="entry name" value="LEAP-2"/>
</dbReference>
<protein>
    <recommendedName>
        <fullName evidence="4">Liver-expressed antimicrobial peptide 2</fullName>
    </recommendedName>
</protein>
<evidence type="ECO:0000256" key="11">
    <source>
        <dbReference type="SAM" id="SignalP"/>
    </source>
</evidence>
<reference evidence="12" key="2">
    <citation type="submission" date="2025-09" db="UniProtKB">
        <authorList>
            <consortium name="Ensembl"/>
        </authorList>
    </citation>
    <scope>IDENTIFICATION</scope>
</reference>
<comment type="similarity">
    <text evidence="3">Belongs to the LEAP2 family.</text>
</comment>
<evidence type="ECO:0000256" key="7">
    <source>
        <dbReference type="ARBA" id="ARBA00022685"/>
    </source>
</evidence>
<dbReference type="Gene3D" id="4.10.40.50">
    <property type="match status" value="1"/>
</dbReference>
<dbReference type="Ensembl" id="ENSNMLT00000037865.1">
    <property type="protein sequence ID" value="ENSNMLP00000033988.1"/>
    <property type="gene ID" value="ENSNMLG00000021206.1"/>
</dbReference>
<evidence type="ECO:0000313" key="12">
    <source>
        <dbReference type="Ensembl" id="ENSNMLP00000033988.1"/>
    </source>
</evidence>
<dbReference type="AlphaFoldDB" id="A0A8C6WV68"/>
<dbReference type="Pfam" id="PF07359">
    <property type="entry name" value="LEAP-2"/>
    <property type="match status" value="1"/>
</dbReference>
<evidence type="ECO:0000256" key="3">
    <source>
        <dbReference type="ARBA" id="ARBA00008047"/>
    </source>
</evidence>
<keyword evidence="8 11" id="KW-0732">Signal</keyword>
<accession>A0A8C6WV68</accession>
<evidence type="ECO:0000313" key="13">
    <source>
        <dbReference type="Proteomes" id="UP000694523"/>
    </source>
</evidence>
<evidence type="ECO:0000256" key="4">
    <source>
        <dbReference type="ARBA" id="ARBA00020494"/>
    </source>
</evidence>
<keyword evidence="9" id="KW-0044">Antibiotic</keyword>
<comment type="function">
    <text evidence="1">Has an antimicrobial activity.</text>
</comment>
<keyword evidence="10" id="KW-1015">Disulfide bond</keyword>
<proteinExistence type="inferred from homology"/>
<evidence type="ECO:0000256" key="9">
    <source>
        <dbReference type="ARBA" id="ARBA00023022"/>
    </source>
</evidence>
<dbReference type="GO" id="GO:0061844">
    <property type="term" value="P:antimicrobial humoral immune response mediated by antimicrobial peptide"/>
    <property type="evidence" value="ECO:0007669"/>
    <property type="project" value="TreeGrafter"/>
</dbReference>
<evidence type="ECO:0000256" key="10">
    <source>
        <dbReference type="ARBA" id="ARBA00023157"/>
    </source>
</evidence>
<feature type="signal peptide" evidence="11">
    <location>
        <begin position="1"/>
        <end position="25"/>
    </location>
</feature>
<evidence type="ECO:0000256" key="1">
    <source>
        <dbReference type="ARBA" id="ARBA00002585"/>
    </source>
</evidence>
<evidence type="ECO:0000256" key="5">
    <source>
        <dbReference type="ARBA" id="ARBA00022525"/>
    </source>
</evidence>
<evidence type="ECO:0000256" key="8">
    <source>
        <dbReference type="ARBA" id="ARBA00022729"/>
    </source>
</evidence>
<comment type="subcellular location">
    <subcellularLocation>
        <location evidence="2">Secreted</location>
    </subcellularLocation>
</comment>
<dbReference type="PANTHER" id="PTHR21007:SF1">
    <property type="entry name" value="LIVER-EXPRESSED ANTIMICROBIAL PEPTIDE 2"/>
    <property type="match status" value="1"/>
</dbReference>
<evidence type="ECO:0000256" key="2">
    <source>
        <dbReference type="ARBA" id="ARBA00004613"/>
    </source>
</evidence>
<feature type="chain" id="PRO_5033997388" description="Liver-expressed antimicrobial peptide 2" evidence="11">
    <location>
        <begin position="26"/>
        <end position="79"/>
    </location>
</feature>
<keyword evidence="6" id="KW-0929">Antimicrobial</keyword>
<keyword evidence="7" id="KW-0165">Cleavage on pair of basic residues</keyword>
<dbReference type="GO" id="GO:0005576">
    <property type="term" value="C:extracellular region"/>
    <property type="evidence" value="ECO:0007669"/>
    <property type="project" value="UniProtKB-SubCell"/>
</dbReference>
<dbReference type="GO" id="GO:0042742">
    <property type="term" value="P:defense response to bacterium"/>
    <property type="evidence" value="ECO:0007669"/>
    <property type="project" value="UniProtKB-KW"/>
</dbReference>
<keyword evidence="5" id="KW-0964">Secreted</keyword>
<reference evidence="12" key="1">
    <citation type="submission" date="2025-08" db="UniProtKB">
        <authorList>
            <consortium name="Ensembl"/>
        </authorList>
    </citation>
    <scope>IDENTIFICATION</scope>
</reference>
<organism evidence="12 13">
    <name type="scientific">Neogobius melanostomus</name>
    <name type="common">round goby</name>
    <dbReference type="NCBI Taxonomy" id="47308"/>
    <lineage>
        <taxon>Eukaryota</taxon>
        <taxon>Metazoa</taxon>
        <taxon>Chordata</taxon>
        <taxon>Craniata</taxon>
        <taxon>Vertebrata</taxon>
        <taxon>Euteleostomi</taxon>
        <taxon>Actinopterygii</taxon>
        <taxon>Neopterygii</taxon>
        <taxon>Teleostei</taxon>
        <taxon>Neoteleostei</taxon>
        <taxon>Acanthomorphata</taxon>
        <taxon>Gobiaria</taxon>
        <taxon>Gobiiformes</taxon>
        <taxon>Gobioidei</taxon>
        <taxon>Gobiidae</taxon>
        <taxon>Benthophilinae</taxon>
        <taxon>Neogobiini</taxon>
        <taxon>Neogobius</taxon>
    </lineage>
</organism>
<sequence>MAPLQQIIVVLSVVLVLISAVQVNSMPVPDDWTGVILRTKRSLLWRWNSLKAIGTSCRNHSECGTQYCRKNICSFWTAP</sequence>